<gene>
    <name evidence="3" type="ORF">J2Z79_000485</name>
</gene>
<protein>
    <submittedName>
        <fullName evidence="3">Transposase-like protein</fullName>
    </submittedName>
</protein>
<sequence>MPAVATLQHDLSAPPHGDHTDLMRVSDGAREDWAPRPAERESCPRCQSSRVVRNGTFRLASGDRVQRYLCQSCRRTFSPLTGKPAYRLRKLPEWNAMVQLLRESLSLRRTASLLKISVSTAFHWRHRALAALTRKARRLGGAVSVSMCLVKYSEKGSRVCNGPGSWGYWNILRHGPHADERVRPPVPGGARRRFRLLIDGRPVGVMAAQSGQTYELAIVGQGRISPEYLAKGLAQLVERGSHVYAFGWPELRGACEILDLTHHNGYAAMANQRQQRAIRPADARWPHPDATPIRCPVLPDYWLRRFRGVATRYLAHYLAWFRDIVPPAPHWPVAALAAHRVGHGRAAS</sequence>
<feature type="domain" description="InsA N-terminal zinc ribbon" evidence="2">
    <location>
        <begin position="42"/>
        <end position="74"/>
    </location>
</feature>
<dbReference type="InterPro" id="IPR003220">
    <property type="entry name" value="InsA_N_dom_Znf"/>
</dbReference>
<keyword evidence="4" id="KW-1185">Reference proteome</keyword>
<reference evidence="3 4" key="1">
    <citation type="submission" date="2021-03" db="EMBL/GenBank/DDBJ databases">
        <title>Genomic Encyclopedia of Type Strains, Phase IV (KMG-IV): sequencing the most valuable type-strain genomes for metagenomic binning, comparative biology and taxonomic classification.</title>
        <authorList>
            <person name="Goeker M."/>
        </authorList>
    </citation>
    <scope>NUCLEOTIDE SEQUENCE [LARGE SCALE GENOMIC DNA]</scope>
    <source>
        <strain evidence="3 4">DSM 27138</strain>
    </source>
</reference>
<evidence type="ECO:0000256" key="1">
    <source>
        <dbReference type="SAM" id="MobiDB-lite"/>
    </source>
</evidence>
<evidence type="ECO:0000313" key="4">
    <source>
        <dbReference type="Proteomes" id="UP001519289"/>
    </source>
</evidence>
<dbReference type="RefSeq" id="WP_209465270.1">
    <property type="nucleotide sequence ID" value="NZ_JAGGLG010000003.1"/>
</dbReference>
<feature type="region of interest" description="Disordered" evidence="1">
    <location>
        <begin position="1"/>
        <end position="22"/>
    </location>
</feature>
<dbReference type="Proteomes" id="UP001519289">
    <property type="component" value="Unassembled WGS sequence"/>
</dbReference>
<dbReference type="EMBL" id="JAGGLG010000003">
    <property type="protein sequence ID" value="MBP2017111.1"/>
    <property type="molecule type" value="Genomic_DNA"/>
</dbReference>
<organism evidence="3 4">
    <name type="scientific">Symbiobacterium terraclitae</name>
    <dbReference type="NCBI Taxonomy" id="557451"/>
    <lineage>
        <taxon>Bacteria</taxon>
        <taxon>Bacillati</taxon>
        <taxon>Bacillota</taxon>
        <taxon>Clostridia</taxon>
        <taxon>Eubacteriales</taxon>
        <taxon>Symbiobacteriaceae</taxon>
        <taxon>Symbiobacterium</taxon>
    </lineage>
</organism>
<evidence type="ECO:0000259" key="2">
    <source>
        <dbReference type="Pfam" id="PF03811"/>
    </source>
</evidence>
<comment type="caution">
    <text evidence="3">The sequence shown here is derived from an EMBL/GenBank/DDBJ whole genome shotgun (WGS) entry which is preliminary data.</text>
</comment>
<proteinExistence type="predicted"/>
<dbReference type="Pfam" id="PF03811">
    <property type="entry name" value="Zn_ribbon_InsA"/>
    <property type="match status" value="1"/>
</dbReference>
<accession>A0ABS4JNJ1</accession>
<evidence type="ECO:0000313" key="3">
    <source>
        <dbReference type="EMBL" id="MBP2017111.1"/>
    </source>
</evidence>
<name>A0ABS4JNJ1_9FIRM</name>